<dbReference type="SUPFAM" id="SSF53597">
    <property type="entry name" value="Dihydrofolate reductase-like"/>
    <property type="match status" value="1"/>
</dbReference>
<dbReference type="AlphaFoldDB" id="A0A6M1LF82"/>
<feature type="domain" description="Bacterial bifunctional deaminase-reductase C-terminal" evidence="1">
    <location>
        <begin position="95"/>
        <end position="168"/>
    </location>
</feature>
<dbReference type="InterPro" id="IPR024072">
    <property type="entry name" value="DHFR-like_dom_sf"/>
</dbReference>
<reference evidence="2 3" key="2">
    <citation type="submission" date="2020-03" db="EMBL/GenBank/DDBJ databases">
        <title>Roseomonas stagni sp. nov., isolated from pond water in Japan.</title>
        <authorList>
            <person name="Furuhata K."/>
            <person name="Miyamoto H."/>
            <person name="Goto K."/>
        </authorList>
    </citation>
    <scope>NUCLEOTIDE SEQUENCE [LARGE SCALE GENOMIC DNA]</scope>
    <source>
        <strain evidence="2 3">PeD5</strain>
    </source>
</reference>
<dbReference type="EMBL" id="JAAIKB010000001">
    <property type="protein sequence ID" value="NGM18871.1"/>
    <property type="molecule type" value="Genomic_DNA"/>
</dbReference>
<evidence type="ECO:0000313" key="3">
    <source>
        <dbReference type="Proteomes" id="UP000475385"/>
    </source>
</evidence>
<gene>
    <name evidence="2" type="ORF">G3576_02520</name>
</gene>
<dbReference type="GO" id="GO:0008703">
    <property type="term" value="F:5-amino-6-(5-phosphoribosylamino)uracil reductase activity"/>
    <property type="evidence" value="ECO:0007669"/>
    <property type="project" value="InterPro"/>
</dbReference>
<comment type="caution">
    <text evidence="2">The sequence shown here is derived from an EMBL/GenBank/DDBJ whole genome shotgun (WGS) entry which is preliminary data.</text>
</comment>
<dbReference type="Proteomes" id="UP000475385">
    <property type="component" value="Unassembled WGS sequence"/>
</dbReference>
<proteinExistence type="predicted"/>
<dbReference type="GO" id="GO:0009231">
    <property type="term" value="P:riboflavin biosynthetic process"/>
    <property type="evidence" value="ECO:0007669"/>
    <property type="project" value="InterPro"/>
</dbReference>
<name>A0A6M1LF82_9PROT</name>
<dbReference type="InterPro" id="IPR002734">
    <property type="entry name" value="RibDG_C"/>
</dbReference>
<evidence type="ECO:0000313" key="2">
    <source>
        <dbReference type="EMBL" id="NGM18871.1"/>
    </source>
</evidence>
<dbReference type="Gene3D" id="3.40.430.10">
    <property type="entry name" value="Dihydrofolate Reductase, subunit A"/>
    <property type="match status" value="1"/>
</dbReference>
<organism evidence="2 3">
    <name type="scientific">Falsiroseomonas algicola</name>
    <dbReference type="NCBI Taxonomy" id="2716930"/>
    <lineage>
        <taxon>Bacteria</taxon>
        <taxon>Pseudomonadati</taxon>
        <taxon>Pseudomonadota</taxon>
        <taxon>Alphaproteobacteria</taxon>
        <taxon>Acetobacterales</taxon>
        <taxon>Roseomonadaceae</taxon>
        <taxon>Falsiroseomonas</taxon>
    </lineage>
</organism>
<dbReference type="RefSeq" id="WP_164692736.1">
    <property type="nucleotide sequence ID" value="NZ_JAAIKB010000001.1"/>
</dbReference>
<sequence>MGRLIVRMNVSLDGFVDHDRMTTGPALFRHWIGAVRGVAGGFYGRRVYDLMRYWDEDRPEWSADQRDFARAWQGQRKWVASGTLAAPGPNATLVTDAVAAARRLTAELDGDIAVSGPTLAQSLAEAGLVDGYHLYVHPVALGHGRPFFVGPRPPLRLLAHDEVGDGVVRLAYATA</sequence>
<protein>
    <submittedName>
        <fullName evidence="2">Dihydrofolate reductase family protein</fullName>
    </submittedName>
</protein>
<reference evidence="2 3" key="1">
    <citation type="submission" date="2020-02" db="EMBL/GenBank/DDBJ databases">
        <authorList>
            <person name="Kim H.M."/>
            <person name="Jeon C.O."/>
        </authorList>
    </citation>
    <scope>NUCLEOTIDE SEQUENCE [LARGE SCALE GENOMIC DNA]</scope>
    <source>
        <strain evidence="2 3">PeD5</strain>
    </source>
</reference>
<accession>A0A6M1LF82</accession>
<keyword evidence="3" id="KW-1185">Reference proteome</keyword>
<dbReference type="Pfam" id="PF01872">
    <property type="entry name" value="RibD_C"/>
    <property type="match status" value="1"/>
</dbReference>
<evidence type="ECO:0000259" key="1">
    <source>
        <dbReference type="Pfam" id="PF01872"/>
    </source>
</evidence>